<dbReference type="Proteomes" id="UP000030023">
    <property type="component" value="Unassembled WGS sequence"/>
</dbReference>
<evidence type="ECO:0000313" key="2">
    <source>
        <dbReference type="EMBL" id="KGO32266.1"/>
    </source>
</evidence>
<evidence type="ECO:0000313" key="3">
    <source>
        <dbReference type="Proteomes" id="UP000030023"/>
    </source>
</evidence>
<keyword evidence="1" id="KW-0472">Membrane</keyword>
<dbReference type="SUPFAM" id="SSF158560">
    <property type="entry name" value="BH3980-like"/>
    <property type="match status" value="1"/>
</dbReference>
<feature type="transmembrane region" description="Helical" evidence="1">
    <location>
        <begin position="111"/>
        <end position="132"/>
    </location>
</feature>
<feature type="transmembrane region" description="Helical" evidence="1">
    <location>
        <begin position="179"/>
        <end position="202"/>
    </location>
</feature>
<reference evidence="2 3" key="1">
    <citation type="journal article" date="2014" name="Antonie Van Leeuwenhoek">
        <title>Oenococcus alcoholitolerans sp. nov., a lactic acid bacteria isolated from cachaca and ethanol fermentation processes.</title>
        <authorList>
            <person name="Badotti F."/>
            <person name="Moreira A.P."/>
            <person name="Tonon L.A."/>
            <person name="de Lucena B.T."/>
            <person name="Gomes Fde C."/>
            <person name="Kruger R."/>
            <person name="Thompson C.C."/>
            <person name="de Morais M.A.Jr."/>
            <person name="Rosa C.A."/>
            <person name="Thompson F.L."/>
        </authorList>
    </citation>
    <scope>NUCLEOTIDE SEQUENCE [LARGE SCALE GENOMIC DNA]</scope>
    <source>
        <strain evidence="2 3">UFRJ-M7.2.18</strain>
    </source>
</reference>
<proteinExistence type="predicted"/>
<protein>
    <submittedName>
        <fullName evidence="2">Membrane protein</fullName>
    </submittedName>
</protein>
<keyword evidence="1" id="KW-1133">Transmembrane helix</keyword>
<comment type="caution">
    <text evidence="2">The sequence shown here is derived from an EMBL/GenBank/DDBJ whole genome shotgun (WGS) entry which is preliminary data.</text>
</comment>
<evidence type="ECO:0000256" key="1">
    <source>
        <dbReference type="SAM" id="Phobius"/>
    </source>
</evidence>
<sequence length="268" mass="30398">MTNSELSKRNQEFIFHLTKLLKNSKSFDDEKTDSTLSTVKQKLLEGQKTGRTARQIFGTPTEYFQDLIDPKGAALRRKRLASKIHTPAKNNKQTQSARQPRFTQNLFQFSFWTEFVDTAWTLLTMFAVLYAITGLIPTKTRQDIGLLTLVFFSLITGAAYVLILRVLTPDPTKDQKRPLIQRIGLTVSGILAWFVVFSVVSFAVPRWLNPSLNANWLILIAIAAGGSYYFWRKNSSLPRGFLVIGGLATNASLQYRQKHPKIKRGGRK</sequence>
<feature type="transmembrane region" description="Helical" evidence="1">
    <location>
        <begin position="214"/>
        <end position="231"/>
    </location>
</feature>
<name>A0ABR4XSY1_9LACO</name>
<dbReference type="Pfam" id="PF06570">
    <property type="entry name" value="DUF1129"/>
    <property type="match status" value="1"/>
</dbReference>
<keyword evidence="3" id="KW-1185">Reference proteome</keyword>
<organism evidence="2 3">
    <name type="scientific">Oenococcus alcoholitolerans</name>
    <dbReference type="NCBI Taxonomy" id="931074"/>
    <lineage>
        <taxon>Bacteria</taxon>
        <taxon>Bacillati</taxon>
        <taxon>Bacillota</taxon>
        <taxon>Bacilli</taxon>
        <taxon>Lactobacillales</taxon>
        <taxon>Lactobacillaceae</taxon>
        <taxon>Oenococcus</taxon>
    </lineage>
</organism>
<dbReference type="EMBL" id="AXCV01000053">
    <property type="protein sequence ID" value="KGO32266.1"/>
    <property type="molecule type" value="Genomic_DNA"/>
</dbReference>
<feature type="transmembrane region" description="Helical" evidence="1">
    <location>
        <begin position="144"/>
        <end position="167"/>
    </location>
</feature>
<keyword evidence="1" id="KW-0812">Transmembrane</keyword>
<gene>
    <name evidence="2" type="ORF">Q757_02075</name>
</gene>
<dbReference type="InterPro" id="IPR009214">
    <property type="entry name" value="DUF1129"/>
</dbReference>
<accession>A0ABR4XSY1</accession>